<gene>
    <name evidence="1" type="ORF">BDN72DRAFT_831922</name>
</gene>
<dbReference type="EMBL" id="ML208262">
    <property type="protein sequence ID" value="TFK75607.1"/>
    <property type="molecule type" value="Genomic_DNA"/>
</dbReference>
<organism evidence="1 2">
    <name type="scientific">Pluteus cervinus</name>
    <dbReference type="NCBI Taxonomy" id="181527"/>
    <lineage>
        <taxon>Eukaryota</taxon>
        <taxon>Fungi</taxon>
        <taxon>Dikarya</taxon>
        <taxon>Basidiomycota</taxon>
        <taxon>Agaricomycotina</taxon>
        <taxon>Agaricomycetes</taxon>
        <taxon>Agaricomycetidae</taxon>
        <taxon>Agaricales</taxon>
        <taxon>Pluteineae</taxon>
        <taxon>Pluteaceae</taxon>
        <taxon>Pluteus</taxon>
    </lineage>
</organism>
<accession>A0ACD3BF14</accession>
<reference evidence="1 2" key="1">
    <citation type="journal article" date="2019" name="Nat. Ecol. Evol.">
        <title>Megaphylogeny resolves global patterns of mushroom evolution.</title>
        <authorList>
            <person name="Varga T."/>
            <person name="Krizsan K."/>
            <person name="Foldi C."/>
            <person name="Dima B."/>
            <person name="Sanchez-Garcia M."/>
            <person name="Sanchez-Ramirez S."/>
            <person name="Szollosi G.J."/>
            <person name="Szarkandi J.G."/>
            <person name="Papp V."/>
            <person name="Albert L."/>
            <person name="Andreopoulos W."/>
            <person name="Angelini C."/>
            <person name="Antonin V."/>
            <person name="Barry K.W."/>
            <person name="Bougher N.L."/>
            <person name="Buchanan P."/>
            <person name="Buyck B."/>
            <person name="Bense V."/>
            <person name="Catcheside P."/>
            <person name="Chovatia M."/>
            <person name="Cooper J."/>
            <person name="Damon W."/>
            <person name="Desjardin D."/>
            <person name="Finy P."/>
            <person name="Geml J."/>
            <person name="Haridas S."/>
            <person name="Hughes K."/>
            <person name="Justo A."/>
            <person name="Karasinski D."/>
            <person name="Kautmanova I."/>
            <person name="Kiss B."/>
            <person name="Kocsube S."/>
            <person name="Kotiranta H."/>
            <person name="LaButti K.M."/>
            <person name="Lechner B.E."/>
            <person name="Liimatainen K."/>
            <person name="Lipzen A."/>
            <person name="Lukacs Z."/>
            <person name="Mihaltcheva S."/>
            <person name="Morgado L.N."/>
            <person name="Niskanen T."/>
            <person name="Noordeloos M.E."/>
            <person name="Ohm R.A."/>
            <person name="Ortiz-Santana B."/>
            <person name="Ovrebo C."/>
            <person name="Racz N."/>
            <person name="Riley R."/>
            <person name="Savchenko A."/>
            <person name="Shiryaev A."/>
            <person name="Soop K."/>
            <person name="Spirin V."/>
            <person name="Szebenyi C."/>
            <person name="Tomsovsky M."/>
            <person name="Tulloss R.E."/>
            <person name="Uehling J."/>
            <person name="Grigoriev I.V."/>
            <person name="Vagvolgyi C."/>
            <person name="Papp T."/>
            <person name="Martin F.M."/>
            <person name="Miettinen O."/>
            <person name="Hibbett D.S."/>
            <person name="Nagy L.G."/>
        </authorList>
    </citation>
    <scope>NUCLEOTIDE SEQUENCE [LARGE SCALE GENOMIC DNA]</scope>
    <source>
        <strain evidence="1 2">NL-1719</strain>
    </source>
</reference>
<protein>
    <submittedName>
        <fullName evidence="1">Uncharacterized protein</fullName>
    </submittedName>
</protein>
<evidence type="ECO:0000313" key="2">
    <source>
        <dbReference type="Proteomes" id="UP000308600"/>
    </source>
</evidence>
<keyword evidence="2" id="KW-1185">Reference proteome</keyword>
<proteinExistence type="predicted"/>
<sequence length="794" mass="87922">MEQIRKRMLEDANLYPEFGGPKGGSSSASVITVSSTSSTGSMYATAPRGPKNKAIVISDDESEVSSGIPKKAAQPQPGSSRPVERNEGSFIRAVPQAAAVPIHAPSNRDLLPKSRPVPPVVHIAQVNDADDEENIKIPDFAELQGFITPADAEKALRDLMEGAINDDEGEIDMEEAIVEGFREGITLFPHQVTGRKWMKTREDPKMKRFGGILADDMGLGKTIQTLTRIVDGRARKSDRDDGWVATTLIVGPLALVGQWCSEIEKMVPGYVVIKHHGGSRTSDPTVLRKAHVVVTTYDVVKSEHDAWLSESVGGTTTKSKSKSKKSSNDSDSDKPVGRSLPKKAAKTALFKLKWWRIVLDEAHNIKNHNTKGAVACCALEGKYRWCLTGTPMQNNVTEIFSLLKFLRVKPLNHITVFNEQVGKPVKSGKGAVRAMKRLQVVLKGVMLRRRKDQQIDGKPLIDLPPRNVNTVSCPFDRSEKAFYESLEGKMGTVIDELTSKSANGGPSYISMLLLLLRLRQACNHPSLVSKDYKNDLEAVESQASKQGADDLSPDADDLVAAFDQLGVTRKCKICMLELNASNTAEGEWKTHCVDCVELAKDIQTSESSRPSSAKIRMMLKLLDDIDQREGAEKTIIFSQFTSMLDLIEPFLKDRGIKYVRYDGSMRADQRDHSLEKIRTSKSTRVILISFKAGSTGLNLTACNNVILVDLWWNPALEDQAFDRAHRFGQTRDVHIYKLKVDDTVEDRILALQDKKRELTKAALSGDKIKNMKLGRDELLALFRPGGKDDDEEDF</sequence>
<evidence type="ECO:0000313" key="1">
    <source>
        <dbReference type="EMBL" id="TFK75607.1"/>
    </source>
</evidence>
<name>A0ACD3BF14_9AGAR</name>
<dbReference type="Proteomes" id="UP000308600">
    <property type="component" value="Unassembled WGS sequence"/>
</dbReference>